<reference evidence="7 8" key="1">
    <citation type="journal article" date="2021" name="Int. J. Syst. Evol. Microbiol.">
        <title>Clostridium zeae sp. nov., isolated from corn silage.</title>
        <authorList>
            <person name="Kobayashi H."/>
            <person name="Tanizawa Y."/>
            <person name="Yagura M."/>
            <person name="Sakamoto M."/>
            <person name="Ohkuma M."/>
            <person name="Tohno M."/>
        </authorList>
    </citation>
    <scope>NUCLEOTIDE SEQUENCE [LARGE SCALE GENOMIC DNA]</scope>
    <source>
        <strain evidence="7 8">CSC2</strain>
    </source>
</reference>
<evidence type="ECO:0000256" key="1">
    <source>
        <dbReference type="ARBA" id="ARBA00005384"/>
    </source>
</evidence>
<dbReference type="CDD" id="cd00609">
    <property type="entry name" value="AAT_like"/>
    <property type="match status" value="1"/>
</dbReference>
<dbReference type="CDD" id="cd07377">
    <property type="entry name" value="WHTH_GntR"/>
    <property type="match status" value="1"/>
</dbReference>
<dbReference type="Pfam" id="PF00155">
    <property type="entry name" value="Aminotran_1_2"/>
    <property type="match status" value="1"/>
</dbReference>
<dbReference type="Gene3D" id="3.40.640.10">
    <property type="entry name" value="Type I PLP-dependent aspartate aminotransferase-like (Major domain)"/>
    <property type="match status" value="1"/>
</dbReference>
<comment type="caution">
    <text evidence="7">The sequence shown here is derived from an EMBL/GenBank/DDBJ whole genome shotgun (WGS) entry which is preliminary data.</text>
</comment>
<comment type="similarity">
    <text evidence="1">In the C-terminal section; belongs to the class-I pyridoxal-phosphate-dependent aminotransferase family.</text>
</comment>
<dbReference type="InterPro" id="IPR004839">
    <property type="entry name" value="Aminotransferase_I/II_large"/>
</dbReference>
<dbReference type="Gene3D" id="1.10.10.10">
    <property type="entry name" value="Winged helix-like DNA-binding domain superfamily/Winged helix DNA-binding domain"/>
    <property type="match status" value="1"/>
</dbReference>
<evidence type="ECO:0000256" key="2">
    <source>
        <dbReference type="ARBA" id="ARBA00022898"/>
    </source>
</evidence>
<accession>A0ABQ1E9K2</accession>
<dbReference type="EMBL" id="BMBA01000002">
    <property type="protein sequence ID" value="GFZ31472.1"/>
    <property type="molecule type" value="Genomic_DNA"/>
</dbReference>
<evidence type="ECO:0000256" key="4">
    <source>
        <dbReference type="ARBA" id="ARBA00023125"/>
    </source>
</evidence>
<protein>
    <submittedName>
        <fullName evidence="7">GntR family transcriptional regulator</fullName>
    </submittedName>
</protein>
<gene>
    <name evidence="7" type="ORF">CSC2_19980</name>
</gene>
<keyword evidence="4" id="KW-0238">DNA-binding</keyword>
<dbReference type="RefSeq" id="WP_206869794.1">
    <property type="nucleotide sequence ID" value="NZ_BMBA01000002.1"/>
</dbReference>
<dbReference type="InterPro" id="IPR015421">
    <property type="entry name" value="PyrdxlP-dep_Trfase_major"/>
</dbReference>
<dbReference type="InterPro" id="IPR036388">
    <property type="entry name" value="WH-like_DNA-bd_sf"/>
</dbReference>
<proteinExistence type="inferred from homology"/>
<dbReference type="PANTHER" id="PTHR46577">
    <property type="entry name" value="HTH-TYPE TRANSCRIPTIONAL REGULATORY PROTEIN GABR"/>
    <property type="match status" value="1"/>
</dbReference>
<dbReference type="InterPro" id="IPR036390">
    <property type="entry name" value="WH_DNA-bd_sf"/>
</dbReference>
<dbReference type="InterPro" id="IPR015424">
    <property type="entry name" value="PyrdxlP-dep_Trfase"/>
</dbReference>
<sequence>MEKKYEAIKLYIKDLIKEKKLKQGQRLPAIRVLAKEHNCNKSTIIKAYSELEAEHMIYSIPKSGYYLVEQLEHESIEGEKIDFTKVFPHNKLLPYKEFNHCINKAVENYKQSLFSYGEAQGLKSLRINLCEYLEKEQIFSSYENIVITTGAQQALSILCKMNFSNNKKVILVEQPTYGVIQKLIELEGVDLIGIERDKNGIDLLKLEKIFKNENVKFFYTIPRFHNPLGTSYSEKEKRKIVDLAEKYNVYIIEDDYLADINVNNKNLSMYYYDVYERVIYVRSFSKTFMPGIRIGAAILPKYLTKEFLKYKTCYDLNTSVLSQGALEIFIKSGMLSNHVRKVKLGYLKKMEFVKKCITSLNLEQVIQSEIFIPKTGFFIWIKIPDGINMKILIECLNKNNVYVDEGVTFFIKEENNAKHIRLCIANLEEYEIKLGLKIIGQVIQRLL</sequence>
<dbReference type="Proteomes" id="UP000663802">
    <property type="component" value="Unassembled WGS sequence"/>
</dbReference>
<dbReference type="Pfam" id="PF00392">
    <property type="entry name" value="GntR"/>
    <property type="match status" value="1"/>
</dbReference>
<dbReference type="InterPro" id="IPR051446">
    <property type="entry name" value="HTH_trans_reg/aminotransferase"/>
</dbReference>
<feature type="domain" description="HTH gntR-type" evidence="6">
    <location>
        <begin position="2"/>
        <end position="70"/>
    </location>
</feature>
<dbReference type="SMART" id="SM00345">
    <property type="entry name" value="HTH_GNTR"/>
    <property type="match status" value="1"/>
</dbReference>
<dbReference type="InterPro" id="IPR015422">
    <property type="entry name" value="PyrdxlP-dep_Trfase_small"/>
</dbReference>
<dbReference type="PROSITE" id="PS50949">
    <property type="entry name" value="HTH_GNTR"/>
    <property type="match status" value="1"/>
</dbReference>
<dbReference type="SUPFAM" id="SSF53383">
    <property type="entry name" value="PLP-dependent transferases"/>
    <property type="match status" value="1"/>
</dbReference>
<keyword evidence="3" id="KW-0805">Transcription regulation</keyword>
<dbReference type="Gene3D" id="3.90.1150.10">
    <property type="entry name" value="Aspartate Aminotransferase, domain 1"/>
    <property type="match status" value="1"/>
</dbReference>
<keyword evidence="2" id="KW-0663">Pyridoxal phosphate</keyword>
<evidence type="ECO:0000313" key="7">
    <source>
        <dbReference type="EMBL" id="GFZ31472.1"/>
    </source>
</evidence>
<keyword evidence="5" id="KW-0804">Transcription</keyword>
<evidence type="ECO:0000313" key="8">
    <source>
        <dbReference type="Proteomes" id="UP000663802"/>
    </source>
</evidence>
<organism evidence="7 8">
    <name type="scientific">Clostridium zeae</name>
    <dbReference type="NCBI Taxonomy" id="2759022"/>
    <lineage>
        <taxon>Bacteria</taxon>
        <taxon>Bacillati</taxon>
        <taxon>Bacillota</taxon>
        <taxon>Clostridia</taxon>
        <taxon>Eubacteriales</taxon>
        <taxon>Clostridiaceae</taxon>
        <taxon>Clostridium</taxon>
    </lineage>
</organism>
<evidence type="ECO:0000256" key="5">
    <source>
        <dbReference type="ARBA" id="ARBA00023163"/>
    </source>
</evidence>
<dbReference type="PANTHER" id="PTHR46577:SF1">
    <property type="entry name" value="HTH-TYPE TRANSCRIPTIONAL REGULATORY PROTEIN GABR"/>
    <property type="match status" value="1"/>
</dbReference>
<dbReference type="SUPFAM" id="SSF46785">
    <property type="entry name" value="Winged helix' DNA-binding domain"/>
    <property type="match status" value="1"/>
</dbReference>
<name>A0ABQ1E9K2_9CLOT</name>
<dbReference type="InterPro" id="IPR000524">
    <property type="entry name" value="Tscrpt_reg_HTH_GntR"/>
</dbReference>
<evidence type="ECO:0000256" key="3">
    <source>
        <dbReference type="ARBA" id="ARBA00023015"/>
    </source>
</evidence>
<evidence type="ECO:0000259" key="6">
    <source>
        <dbReference type="PROSITE" id="PS50949"/>
    </source>
</evidence>
<keyword evidence="8" id="KW-1185">Reference proteome</keyword>